<proteinExistence type="predicted"/>
<name>H8H344_DEIGI</name>
<evidence type="ECO:0000313" key="2">
    <source>
        <dbReference type="Proteomes" id="UP000007575"/>
    </source>
</evidence>
<keyword evidence="1" id="KW-0614">Plasmid</keyword>
<dbReference type="EMBL" id="CP002194">
    <property type="protein sequence ID" value="AFD27941.1"/>
    <property type="molecule type" value="Genomic_DNA"/>
</dbReference>
<keyword evidence="2" id="KW-1185">Reference proteome</keyword>
<dbReference type="KEGG" id="dgo:DGo_PC0149"/>
<accession>H8H344</accession>
<dbReference type="RefSeq" id="WP_014682851.1">
    <property type="nucleotide sequence ID" value="NC_017771.1"/>
</dbReference>
<sequence length="44" mass="4515">MNALYGKSCSDQVITDAVKADPNVNIPALLTAAGGLPRCVIASR</sequence>
<reference evidence="1 2" key="1">
    <citation type="journal article" date="2012" name="PLoS ONE">
        <title>Genome sequence and transcriptome analysis of the radioresistant bacterium Deinococcus gobiensis: insights into the extreme environmental adaptations.</title>
        <authorList>
            <person name="Yuan M."/>
            <person name="Chen M."/>
            <person name="Zhang W."/>
            <person name="Lu W."/>
            <person name="Wang J."/>
            <person name="Yang M."/>
            <person name="Zhao P."/>
            <person name="Tang R."/>
            <person name="Li X."/>
            <person name="Hao Y."/>
            <person name="Zhou Z."/>
            <person name="Zhan Y."/>
            <person name="Yu H."/>
            <person name="Teng C."/>
            <person name="Yan Y."/>
            <person name="Ping S."/>
            <person name="Wang Y."/>
            <person name="Lin M."/>
        </authorList>
    </citation>
    <scope>NUCLEOTIDE SEQUENCE [LARGE SCALE GENOMIC DNA]</scope>
    <source>
        <strain evidence="2">DSM 21396 / JCM 16679 / CGMCC 1.7299 / I-0</strain>
        <plasmid evidence="1">P3</plasmid>
    </source>
</reference>
<protein>
    <submittedName>
        <fullName evidence="1">Uncharacterized protein</fullName>
    </submittedName>
</protein>
<dbReference type="Proteomes" id="UP000007575">
    <property type="component" value="Plasmid P3"/>
</dbReference>
<dbReference type="HOGENOM" id="CLU_3215252_0_0_0"/>
<dbReference type="PATRIC" id="fig|745776.4.peg.3912"/>
<gene>
    <name evidence="1" type="ordered locus">DGo_PC0149</name>
</gene>
<evidence type="ECO:0000313" key="1">
    <source>
        <dbReference type="EMBL" id="AFD27941.1"/>
    </source>
</evidence>
<geneLocation type="plasmid" evidence="1 2">
    <name>P3</name>
</geneLocation>
<organism evidence="1 2">
    <name type="scientific">Deinococcus gobiensis (strain DSM 21396 / JCM 16679 / CGMCC 1.7299 / I-0)</name>
    <dbReference type="NCBI Taxonomy" id="745776"/>
    <lineage>
        <taxon>Bacteria</taxon>
        <taxon>Thermotogati</taxon>
        <taxon>Deinococcota</taxon>
        <taxon>Deinococci</taxon>
        <taxon>Deinococcales</taxon>
        <taxon>Deinococcaceae</taxon>
        <taxon>Deinococcus</taxon>
    </lineage>
</organism>
<dbReference type="AlphaFoldDB" id="H8H344"/>